<reference evidence="1 2" key="1">
    <citation type="journal article" date="2018" name="J. Allergy Clin. Immunol.">
        <title>High-quality assembly of Dermatophagoides pteronyssinus genome and transcriptome reveals a wide range of novel allergens.</title>
        <authorList>
            <person name="Liu X.Y."/>
            <person name="Yang K.Y."/>
            <person name="Wang M.Q."/>
            <person name="Kwok J.S."/>
            <person name="Zeng X."/>
            <person name="Yang Z."/>
            <person name="Xiao X.J."/>
            <person name="Lau C.P."/>
            <person name="Li Y."/>
            <person name="Huang Z.M."/>
            <person name="Ba J.G."/>
            <person name="Yim A.K."/>
            <person name="Ouyang C.Y."/>
            <person name="Ngai S.M."/>
            <person name="Chan T.F."/>
            <person name="Leung E.L."/>
            <person name="Liu L."/>
            <person name="Liu Z.G."/>
            <person name="Tsui S.K."/>
        </authorList>
    </citation>
    <scope>NUCLEOTIDE SEQUENCE [LARGE SCALE GENOMIC DNA]</scope>
    <source>
        <strain evidence="1">Derp</strain>
    </source>
</reference>
<protein>
    <submittedName>
        <fullName evidence="1">Uncharacterized protein</fullName>
    </submittedName>
</protein>
<reference evidence="1 2" key="2">
    <citation type="journal article" date="2022" name="Mol. Biol. Evol.">
        <title>Comparative Genomics Reveals Insights into the Divergent Evolution of Astigmatic Mites and Household Pest Adaptations.</title>
        <authorList>
            <person name="Xiong Q."/>
            <person name="Wan A.T."/>
            <person name="Liu X."/>
            <person name="Fung C.S."/>
            <person name="Xiao X."/>
            <person name="Malainual N."/>
            <person name="Hou J."/>
            <person name="Wang L."/>
            <person name="Wang M."/>
            <person name="Yang K.Y."/>
            <person name="Cui Y."/>
            <person name="Leung E.L."/>
            <person name="Nong W."/>
            <person name="Shin S.K."/>
            <person name="Au S.W."/>
            <person name="Jeong K.Y."/>
            <person name="Chew F.T."/>
            <person name="Hui J.H."/>
            <person name="Leung T.F."/>
            <person name="Tungtrongchitr A."/>
            <person name="Zhong N."/>
            <person name="Liu Z."/>
            <person name="Tsui S.K."/>
        </authorList>
    </citation>
    <scope>NUCLEOTIDE SEQUENCE [LARGE SCALE GENOMIC DNA]</scope>
    <source>
        <strain evidence="1">Derp</strain>
    </source>
</reference>
<comment type="caution">
    <text evidence="1">The sequence shown here is derived from an EMBL/GenBank/DDBJ whole genome shotgun (WGS) entry which is preliminary data.</text>
</comment>
<name>A0ABQ8JU90_DERPT</name>
<evidence type="ECO:0000313" key="1">
    <source>
        <dbReference type="EMBL" id="KAH9426164.1"/>
    </source>
</evidence>
<dbReference type="EMBL" id="NJHN03000012">
    <property type="protein sequence ID" value="KAH9426164.1"/>
    <property type="molecule type" value="Genomic_DNA"/>
</dbReference>
<gene>
    <name evidence="1" type="ORF">DERP_007104</name>
</gene>
<sequence>MMRANEKTYLNSVTLTPSKIQVINEYGRAPYERQTTSVFNSSDKYEPIGGCIFTCVGFTIDINKETKRRKNDT</sequence>
<dbReference type="Proteomes" id="UP000887458">
    <property type="component" value="Unassembled WGS sequence"/>
</dbReference>
<organism evidence="1 2">
    <name type="scientific">Dermatophagoides pteronyssinus</name>
    <name type="common">European house dust mite</name>
    <dbReference type="NCBI Taxonomy" id="6956"/>
    <lineage>
        <taxon>Eukaryota</taxon>
        <taxon>Metazoa</taxon>
        <taxon>Ecdysozoa</taxon>
        <taxon>Arthropoda</taxon>
        <taxon>Chelicerata</taxon>
        <taxon>Arachnida</taxon>
        <taxon>Acari</taxon>
        <taxon>Acariformes</taxon>
        <taxon>Sarcoptiformes</taxon>
        <taxon>Astigmata</taxon>
        <taxon>Psoroptidia</taxon>
        <taxon>Analgoidea</taxon>
        <taxon>Pyroglyphidae</taxon>
        <taxon>Dermatophagoidinae</taxon>
        <taxon>Dermatophagoides</taxon>
    </lineage>
</organism>
<proteinExistence type="predicted"/>
<accession>A0ABQ8JU90</accession>
<evidence type="ECO:0000313" key="2">
    <source>
        <dbReference type="Proteomes" id="UP000887458"/>
    </source>
</evidence>
<keyword evidence="2" id="KW-1185">Reference proteome</keyword>